<feature type="transmembrane region" description="Helical" evidence="7">
    <location>
        <begin position="300"/>
        <end position="318"/>
    </location>
</feature>
<evidence type="ECO:0000256" key="3">
    <source>
        <dbReference type="ARBA" id="ARBA00022475"/>
    </source>
</evidence>
<evidence type="ECO:0000313" key="9">
    <source>
        <dbReference type="EMBL" id="QMT41619.1"/>
    </source>
</evidence>
<dbReference type="CDD" id="cd17472">
    <property type="entry name" value="MFS_YajR_like"/>
    <property type="match status" value="1"/>
</dbReference>
<gene>
    <name evidence="9" type="ORF">H3L94_06135</name>
</gene>
<feature type="transmembrane region" description="Helical" evidence="7">
    <location>
        <begin position="384"/>
        <end position="407"/>
    </location>
</feature>
<dbReference type="InterPro" id="IPR020846">
    <property type="entry name" value="MFS_dom"/>
</dbReference>
<dbReference type="InterPro" id="IPR036259">
    <property type="entry name" value="MFS_trans_sf"/>
</dbReference>
<feature type="domain" description="Major facilitator superfamily (MFS) profile" evidence="8">
    <location>
        <begin position="33"/>
        <end position="412"/>
    </location>
</feature>
<name>A0A7D7NBR9_9NEIS</name>
<sequence length="478" mass="50391">MANLSHLHSFTFRKPLIMSRSSHTNLLPLEWRASSSLAGVYALRMLGMFLVLPVLALHAVALGGSKADGGMAIAAYGLTQALLQLPLGIASDRFGRKKVIYLGLAVFAAGSLIAAAADNVTLLIIGRAIQGAGAVSAAVTALLADLTREEVRTRAMASVGLTIGLTFAASMVLSPVLTRYIGVGGLFALTGILSLVAIAVVAWVTPTPTHSKTREDADAQPSRISEVVANSQLMRLNFGIFALQGVMMAVFASLPFALEQLGMPKESQWQVYLPAVLLGLVLMVPAIIIGETRGKLKSVFVLGILFIALALCGLYWGIHSLLAIGVALVVYFIGFNILEASLPSIVSKIAPGDLKGTAMGVYNTAQSIGVFVGGAVGGRLYQHYGFGGMFAFSLGLTLLWLLVAATAPAPEAVKNVMMAVHSRWRGRENELADILMQQHGATAASFSADKTTLYLKVRRGFDEAAAQQMISGADSHVE</sequence>
<dbReference type="InterPro" id="IPR050171">
    <property type="entry name" value="MFS_Transporters"/>
</dbReference>
<dbReference type="AlphaFoldDB" id="A0A7D7NBR9"/>
<feature type="transmembrane region" description="Helical" evidence="7">
    <location>
        <begin position="69"/>
        <end position="87"/>
    </location>
</feature>
<dbReference type="InterPro" id="IPR011701">
    <property type="entry name" value="MFS"/>
</dbReference>
<dbReference type="Gene3D" id="1.20.1250.20">
    <property type="entry name" value="MFS general substrate transporter like domains"/>
    <property type="match status" value="1"/>
</dbReference>
<dbReference type="PANTHER" id="PTHR23517:SF2">
    <property type="entry name" value="MULTIDRUG RESISTANCE PROTEIN MDTH"/>
    <property type="match status" value="1"/>
</dbReference>
<accession>A0A7D7NBR9</accession>
<feature type="transmembrane region" description="Helical" evidence="7">
    <location>
        <begin position="358"/>
        <end position="378"/>
    </location>
</feature>
<keyword evidence="5 7" id="KW-1133">Transmembrane helix</keyword>
<dbReference type="GO" id="GO:0005886">
    <property type="term" value="C:plasma membrane"/>
    <property type="evidence" value="ECO:0007669"/>
    <property type="project" value="UniProtKB-SubCell"/>
</dbReference>
<feature type="transmembrane region" description="Helical" evidence="7">
    <location>
        <begin position="180"/>
        <end position="204"/>
    </location>
</feature>
<evidence type="ECO:0000256" key="6">
    <source>
        <dbReference type="ARBA" id="ARBA00023136"/>
    </source>
</evidence>
<evidence type="ECO:0000313" key="10">
    <source>
        <dbReference type="Proteomes" id="UP000514752"/>
    </source>
</evidence>
<keyword evidence="4 7" id="KW-0812">Transmembrane</keyword>
<dbReference type="KEGG" id="nsg:H3L94_06135"/>
<evidence type="ECO:0000256" key="2">
    <source>
        <dbReference type="ARBA" id="ARBA00022448"/>
    </source>
</evidence>
<dbReference type="Proteomes" id="UP000514752">
    <property type="component" value="Chromosome"/>
</dbReference>
<dbReference type="PROSITE" id="PS50850">
    <property type="entry name" value="MFS"/>
    <property type="match status" value="1"/>
</dbReference>
<keyword evidence="2" id="KW-0813">Transport</keyword>
<feature type="transmembrane region" description="Helical" evidence="7">
    <location>
        <begin position="155"/>
        <end position="174"/>
    </location>
</feature>
<feature type="transmembrane region" description="Helical" evidence="7">
    <location>
        <begin position="324"/>
        <end position="346"/>
    </location>
</feature>
<feature type="transmembrane region" description="Helical" evidence="7">
    <location>
        <begin position="238"/>
        <end position="257"/>
    </location>
</feature>
<feature type="transmembrane region" description="Helical" evidence="7">
    <location>
        <begin position="41"/>
        <end position="63"/>
    </location>
</feature>
<evidence type="ECO:0000256" key="4">
    <source>
        <dbReference type="ARBA" id="ARBA00022692"/>
    </source>
</evidence>
<evidence type="ECO:0000256" key="7">
    <source>
        <dbReference type="SAM" id="Phobius"/>
    </source>
</evidence>
<feature type="transmembrane region" description="Helical" evidence="7">
    <location>
        <begin position="123"/>
        <end position="143"/>
    </location>
</feature>
<evidence type="ECO:0000259" key="8">
    <source>
        <dbReference type="PROSITE" id="PS50850"/>
    </source>
</evidence>
<feature type="transmembrane region" description="Helical" evidence="7">
    <location>
        <begin position="269"/>
        <end position="288"/>
    </location>
</feature>
<dbReference type="SUPFAM" id="SSF103473">
    <property type="entry name" value="MFS general substrate transporter"/>
    <property type="match status" value="1"/>
</dbReference>
<protein>
    <submittedName>
        <fullName evidence="9">MFS transporter</fullName>
    </submittedName>
</protein>
<dbReference type="GO" id="GO:0022857">
    <property type="term" value="F:transmembrane transporter activity"/>
    <property type="evidence" value="ECO:0007669"/>
    <property type="project" value="InterPro"/>
</dbReference>
<dbReference type="EMBL" id="CP059567">
    <property type="protein sequence ID" value="QMT41619.1"/>
    <property type="molecule type" value="Genomic_DNA"/>
</dbReference>
<evidence type="ECO:0000256" key="5">
    <source>
        <dbReference type="ARBA" id="ARBA00022989"/>
    </source>
</evidence>
<dbReference type="InterPro" id="IPR005829">
    <property type="entry name" value="Sugar_transporter_CS"/>
</dbReference>
<comment type="subcellular location">
    <subcellularLocation>
        <location evidence="1">Cell membrane</location>
        <topology evidence="1">Multi-pass membrane protein</topology>
    </subcellularLocation>
</comment>
<dbReference type="PROSITE" id="PS00216">
    <property type="entry name" value="SUGAR_TRANSPORT_1"/>
    <property type="match status" value="1"/>
</dbReference>
<feature type="transmembrane region" description="Helical" evidence="7">
    <location>
        <begin position="99"/>
        <end position="117"/>
    </location>
</feature>
<keyword evidence="3" id="KW-1003">Cell membrane</keyword>
<evidence type="ECO:0000256" key="1">
    <source>
        <dbReference type="ARBA" id="ARBA00004651"/>
    </source>
</evidence>
<keyword evidence="6 7" id="KW-0472">Membrane</keyword>
<proteinExistence type="predicted"/>
<dbReference type="Pfam" id="PF07690">
    <property type="entry name" value="MFS_1"/>
    <property type="match status" value="1"/>
</dbReference>
<reference evidence="9 10" key="1">
    <citation type="submission" date="2020-07" db="EMBL/GenBank/DDBJ databases">
        <title>Genomic diversity of species in the Neisseriaceae family.</title>
        <authorList>
            <person name="Vincent A.T."/>
            <person name="Bernet E."/>
            <person name="Veyrier F.J."/>
        </authorList>
    </citation>
    <scope>NUCLEOTIDE SEQUENCE [LARGE SCALE GENOMIC DNA]</scope>
    <source>
        <strain evidence="9 10">DSM 22244</strain>
    </source>
</reference>
<organism evidence="9 10">
    <name type="scientific">Neisseria shayeganii</name>
    <dbReference type="NCBI Taxonomy" id="607712"/>
    <lineage>
        <taxon>Bacteria</taxon>
        <taxon>Pseudomonadati</taxon>
        <taxon>Pseudomonadota</taxon>
        <taxon>Betaproteobacteria</taxon>
        <taxon>Neisseriales</taxon>
        <taxon>Neisseriaceae</taxon>
        <taxon>Neisseria</taxon>
    </lineage>
</organism>
<dbReference type="PANTHER" id="PTHR23517">
    <property type="entry name" value="RESISTANCE PROTEIN MDTM, PUTATIVE-RELATED-RELATED"/>
    <property type="match status" value="1"/>
</dbReference>